<evidence type="ECO:0000256" key="1">
    <source>
        <dbReference type="ARBA" id="ARBA00003687"/>
    </source>
</evidence>
<evidence type="ECO:0000313" key="6">
    <source>
        <dbReference type="Proteomes" id="UP000655225"/>
    </source>
</evidence>
<keyword evidence="2" id="KW-0805">Transcription regulation</keyword>
<comment type="domain">
    <text evidence="2">The PPC domain mediates interactions between AHL proteins.</text>
</comment>
<dbReference type="SUPFAM" id="SSF117856">
    <property type="entry name" value="AF0104/ALDC/Ptd012-like"/>
    <property type="match status" value="1"/>
</dbReference>
<feature type="compositionally biased region" description="Polar residues" evidence="3">
    <location>
        <begin position="8"/>
        <end position="22"/>
    </location>
</feature>
<gene>
    <name evidence="5" type="ORF">HHK36_011308</name>
</gene>
<dbReference type="SMART" id="SM00384">
    <property type="entry name" value="AT_hook"/>
    <property type="match status" value="2"/>
</dbReference>
<dbReference type="OMA" id="NICKTHK"/>
<evidence type="ECO:0000256" key="3">
    <source>
        <dbReference type="SAM" id="MobiDB-lite"/>
    </source>
</evidence>
<keyword evidence="2" id="KW-0804">Transcription</keyword>
<dbReference type="GO" id="GO:0005634">
    <property type="term" value="C:nucleus"/>
    <property type="evidence" value="ECO:0007669"/>
    <property type="project" value="UniProtKB-SubCell"/>
</dbReference>
<feature type="region of interest" description="Disordered" evidence="3">
    <location>
        <begin position="278"/>
        <end position="316"/>
    </location>
</feature>
<dbReference type="Proteomes" id="UP000655225">
    <property type="component" value="Unassembled WGS sequence"/>
</dbReference>
<comment type="caution">
    <text evidence="5">The sequence shown here is derived from an EMBL/GenBank/DDBJ whole genome shotgun (WGS) entry which is preliminary data.</text>
</comment>
<dbReference type="CDD" id="cd11378">
    <property type="entry name" value="DUF296"/>
    <property type="match status" value="1"/>
</dbReference>
<feature type="region of interest" description="Disordered" evidence="3">
    <location>
        <begin position="1"/>
        <end position="27"/>
    </location>
</feature>
<feature type="domain" description="PPC" evidence="4">
    <location>
        <begin position="102"/>
        <end position="243"/>
    </location>
</feature>
<feature type="region of interest" description="Disordered" evidence="3">
    <location>
        <begin position="36"/>
        <end position="55"/>
    </location>
</feature>
<comment type="subcellular location">
    <subcellularLocation>
        <location evidence="2">Nucleus</location>
    </subcellularLocation>
</comment>
<dbReference type="InterPro" id="IPR039605">
    <property type="entry name" value="AHL"/>
</dbReference>
<feature type="compositionally biased region" description="Polar residues" evidence="3">
    <location>
        <begin position="282"/>
        <end position="316"/>
    </location>
</feature>
<dbReference type="InterPro" id="IPR017956">
    <property type="entry name" value="AT_hook_DNA-bd_motif"/>
</dbReference>
<dbReference type="PANTHER" id="PTHR31500">
    <property type="entry name" value="AT-HOOK MOTIF NUCLEAR-LOCALIZED PROTEIN 9"/>
    <property type="match status" value="1"/>
</dbReference>
<evidence type="ECO:0000259" key="4">
    <source>
        <dbReference type="PROSITE" id="PS51742"/>
    </source>
</evidence>
<accession>A0A834Z7U1</accession>
<dbReference type="PANTHER" id="PTHR31500:SF45">
    <property type="entry name" value="AT-HOOK MOTIF NUCLEAR-LOCALIZED PROTEIN"/>
    <property type="match status" value="1"/>
</dbReference>
<organism evidence="5 6">
    <name type="scientific">Tetracentron sinense</name>
    <name type="common">Spur-leaf</name>
    <dbReference type="NCBI Taxonomy" id="13715"/>
    <lineage>
        <taxon>Eukaryota</taxon>
        <taxon>Viridiplantae</taxon>
        <taxon>Streptophyta</taxon>
        <taxon>Embryophyta</taxon>
        <taxon>Tracheophyta</taxon>
        <taxon>Spermatophyta</taxon>
        <taxon>Magnoliopsida</taxon>
        <taxon>Trochodendrales</taxon>
        <taxon>Trochodendraceae</taxon>
        <taxon>Tetracentron</taxon>
    </lineage>
</organism>
<sequence>MEEKDSRISGSALNTETESPQSDVVPKEMDMSVNMGMDRSLGFGGGRGKRKRGRPRKYDVEASMGYSNSTAFSEFIPKRGRGRPKGSGKWQRIDSLGGVMASTAGLNFTPHVLNINAGEDVAARIFSISLKRPLSICILSANGAVSNVTLRQPGSYGGGRFEILSLNGSFTLTDSGGVRRTGGLSVSLAGPDGRVIGGGVVGLLIAANPIQLVLGTFMPNICKTHKRKYHLKPSSASAILGAPNIPTAAARPISEVTPPDDHTSMTLTSALPRQIHGEAENGMSSNPNLNSSFHSVGCHGSQSTLDQTLSPDVNSI</sequence>
<dbReference type="AlphaFoldDB" id="A0A834Z7U1"/>
<dbReference type="Gene3D" id="3.30.1330.80">
    <property type="entry name" value="Hypothetical protein, similar to alpha- acetolactate decarboxylase, domain 2"/>
    <property type="match status" value="1"/>
</dbReference>
<dbReference type="GO" id="GO:0003680">
    <property type="term" value="F:minor groove of adenine-thymine-rich DNA binding"/>
    <property type="evidence" value="ECO:0007669"/>
    <property type="project" value="UniProtKB-UniRule"/>
</dbReference>
<proteinExistence type="predicted"/>
<protein>
    <recommendedName>
        <fullName evidence="2">AT-hook motif nuclear-localized protein</fullName>
    </recommendedName>
</protein>
<dbReference type="EMBL" id="JABCRI010000007">
    <property type="protein sequence ID" value="KAF8403209.1"/>
    <property type="molecule type" value="Genomic_DNA"/>
</dbReference>
<keyword evidence="2" id="KW-0539">Nucleus</keyword>
<reference evidence="5 6" key="1">
    <citation type="submission" date="2020-04" db="EMBL/GenBank/DDBJ databases">
        <title>Plant Genome Project.</title>
        <authorList>
            <person name="Zhang R.-G."/>
        </authorList>
    </citation>
    <scope>NUCLEOTIDE SEQUENCE [LARGE SCALE GENOMIC DNA]</scope>
    <source>
        <strain evidence="5">YNK0</strain>
        <tissue evidence="5">Leaf</tissue>
    </source>
</reference>
<evidence type="ECO:0000256" key="2">
    <source>
        <dbReference type="RuleBase" id="RU367031"/>
    </source>
</evidence>
<dbReference type="InterPro" id="IPR005175">
    <property type="entry name" value="PPC_dom"/>
</dbReference>
<keyword evidence="6" id="KW-1185">Reference proteome</keyword>
<dbReference type="Pfam" id="PF03479">
    <property type="entry name" value="PCC"/>
    <property type="match status" value="1"/>
</dbReference>
<dbReference type="PRINTS" id="PR00929">
    <property type="entry name" value="ATHOOK"/>
</dbReference>
<keyword evidence="2" id="KW-0238">DNA-binding</keyword>
<dbReference type="OrthoDB" id="1903967at2759"/>
<comment type="function">
    <text evidence="1 2">Transcription factor that specifically binds AT-rich DNA sequences related to the nuclear matrix attachment regions (MARs).</text>
</comment>
<name>A0A834Z7U1_TETSI</name>
<evidence type="ECO:0000313" key="5">
    <source>
        <dbReference type="EMBL" id="KAF8403209.1"/>
    </source>
</evidence>
<dbReference type="PROSITE" id="PS51742">
    <property type="entry name" value="PPC"/>
    <property type="match status" value="1"/>
</dbReference>